<evidence type="ECO:0000313" key="2">
    <source>
        <dbReference type="EMBL" id="PNG03316.1"/>
    </source>
</evidence>
<dbReference type="Pfam" id="PF01636">
    <property type="entry name" value="APH"/>
    <property type="match status" value="1"/>
</dbReference>
<gene>
    <name evidence="2" type="ORF">CXL00_21315</name>
</gene>
<accession>A0A2N8SLF2</accession>
<dbReference type="CDD" id="cd05154">
    <property type="entry name" value="ACAD10_11_N-like"/>
    <property type="match status" value="1"/>
</dbReference>
<dbReference type="Proteomes" id="UP000235897">
    <property type="component" value="Unassembled WGS sequence"/>
</dbReference>
<dbReference type="InterPro" id="IPR051678">
    <property type="entry name" value="AGP_Transferase"/>
</dbReference>
<evidence type="ECO:0000313" key="3">
    <source>
        <dbReference type="Proteomes" id="UP000235897"/>
    </source>
</evidence>
<dbReference type="Gene3D" id="3.90.1200.10">
    <property type="match status" value="1"/>
</dbReference>
<dbReference type="GO" id="GO:0016740">
    <property type="term" value="F:transferase activity"/>
    <property type="evidence" value="ECO:0007669"/>
    <property type="project" value="UniProtKB-KW"/>
</dbReference>
<dbReference type="SUPFAM" id="SSF56112">
    <property type="entry name" value="Protein kinase-like (PK-like)"/>
    <property type="match status" value="1"/>
</dbReference>
<evidence type="ECO:0000259" key="1">
    <source>
        <dbReference type="Pfam" id="PF01636"/>
    </source>
</evidence>
<reference evidence="2 3" key="1">
    <citation type="submission" date="2018-01" db="EMBL/GenBank/DDBJ databases">
        <title>Denitrification phenotypes of diverse strains of Pseudomonas stutzeri.</title>
        <authorList>
            <person name="Milligan D.A."/>
            <person name="Bergaust L."/>
            <person name="Bakken L.R."/>
            <person name="Frostegard A."/>
        </authorList>
    </citation>
    <scope>NUCLEOTIDE SEQUENCE [LARGE SCALE GENOMIC DNA]</scope>
    <source>
        <strain evidence="2 3">28a3</strain>
    </source>
</reference>
<protein>
    <submittedName>
        <fullName evidence="2">Phosphotransferase family protein</fullName>
    </submittedName>
</protein>
<feature type="domain" description="Aminoglycoside phosphotransferase" evidence="1">
    <location>
        <begin position="68"/>
        <end position="257"/>
    </location>
</feature>
<keyword evidence="2" id="KW-0808">Transferase</keyword>
<dbReference type="AlphaFoldDB" id="A0A2N8SLF2"/>
<comment type="caution">
    <text evidence="2">The sequence shown here is derived from an EMBL/GenBank/DDBJ whole genome shotgun (WGS) entry which is preliminary data.</text>
</comment>
<sequence>MDTAVKEQESAAATSESKLKAFVEQLTGGRITNMQRLVRWRPAWNLEVDINGQTLCLHLRGERGGDVSPFPDLRREAEILMLLGQQGIPVPRIHGFCEDPPAIVMELVRGTRDLSAARSDEERRDLARQYVRAMAAMHQLPVEPFVAQGIDRPQGAEAISLAGLEAYYPLYERNKTRPQPLVEFALGWLRRNVPMHRTEARFVQYDSGQYLFENGQLNALYDFEFAMIGDPLADLASARMRDNYEPLGDTFSDLYRYYQDVTGERPEPDVVRFHTALFSTVSAMQFSCTVATPQPGDPHDTYTEFDIALRRVVVHALAEAMGVPLETPALDIATQGPNTALLMMLEDAVAQVKVSDEFQQSKLKSVSKLVEYLFKGDAMTLRLQALEQADAEALLGRTFDHYSEIDAALEDFVRSAGPEYDEPLLKLFMKQIERRVLVFGGTAIGGSASHIDLPPIEPR</sequence>
<dbReference type="PANTHER" id="PTHR21310">
    <property type="entry name" value="AMINOGLYCOSIDE PHOSPHOTRANSFERASE-RELATED-RELATED"/>
    <property type="match status" value="1"/>
</dbReference>
<proteinExistence type="predicted"/>
<dbReference type="InterPro" id="IPR002575">
    <property type="entry name" value="Aminoglycoside_PTrfase"/>
</dbReference>
<name>A0A2N8SLF2_STUST</name>
<dbReference type="EMBL" id="POUW01000010">
    <property type="protein sequence ID" value="PNG03316.1"/>
    <property type="molecule type" value="Genomic_DNA"/>
</dbReference>
<dbReference type="RefSeq" id="WP_021208017.1">
    <property type="nucleotide sequence ID" value="NZ_CP073105.1"/>
</dbReference>
<dbReference type="InterPro" id="IPR041726">
    <property type="entry name" value="ACAD10_11_N"/>
</dbReference>
<organism evidence="2 3">
    <name type="scientific">Stutzerimonas stutzeri</name>
    <name type="common">Pseudomonas stutzeri</name>
    <dbReference type="NCBI Taxonomy" id="316"/>
    <lineage>
        <taxon>Bacteria</taxon>
        <taxon>Pseudomonadati</taxon>
        <taxon>Pseudomonadota</taxon>
        <taxon>Gammaproteobacteria</taxon>
        <taxon>Pseudomonadales</taxon>
        <taxon>Pseudomonadaceae</taxon>
        <taxon>Stutzerimonas</taxon>
    </lineage>
</organism>
<dbReference type="OrthoDB" id="7510553at2"/>
<dbReference type="InterPro" id="IPR011009">
    <property type="entry name" value="Kinase-like_dom_sf"/>
</dbReference>